<proteinExistence type="predicted"/>
<keyword evidence="2" id="KW-1185">Reference proteome</keyword>
<accession>A0A9E7JWY7</accession>
<keyword evidence="1" id="KW-0418">Kinase</keyword>
<sequence>MLELLTGRKPFDSSKPRIEQSLVRWAAAQLHDIDALERMVKCSLNLFWSSFRLAALLQTSASLSFHFMKSPVVEDLWSCEICPEFVSEPEFWPPMSEVVQSLVRCVQRTSINKRLGGDLSTSWRSDDSDYGYY</sequence>
<evidence type="ECO:0000313" key="2">
    <source>
        <dbReference type="Proteomes" id="UP001055439"/>
    </source>
</evidence>
<dbReference type="GO" id="GO:0016301">
    <property type="term" value="F:kinase activity"/>
    <property type="evidence" value="ECO:0007669"/>
    <property type="project" value="UniProtKB-KW"/>
</dbReference>
<keyword evidence="1" id="KW-0808">Transferase</keyword>
<keyword evidence="1" id="KW-0812">Transmembrane</keyword>
<name>A0A9E7JWY7_9LILI</name>
<reference evidence="1" key="1">
    <citation type="submission" date="2022-05" db="EMBL/GenBank/DDBJ databases">
        <title>The Musa troglodytarum L. genome provides insights into the mechanism of non-climacteric behaviour and enrichment of carotenoids.</title>
        <authorList>
            <person name="Wang J."/>
        </authorList>
    </citation>
    <scope>NUCLEOTIDE SEQUENCE</scope>
    <source>
        <tissue evidence="1">Leaf</tissue>
    </source>
</reference>
<evidence type="ECO:0000313" key="1">
    <source>
        <dbReference type="EMBL" id="URD97667.1"/>
    </source>
</evidence>
<dbReference type="AlphaFoldDB" id="A0A9E7JWY7"/>
<protein>
    <submittedName>
        <fullName evidence="1">Leucine-rich repeat transmembrane protein kinase 1</fullName>
    </submittedName>
</protein>
<dbReference type="OrthoDB" id="782407at2759"/>
<dbReference type="Proteomes" id="UP001055439">
    <property type="component" value="Chromosome 4"/>
</dbReference>
<organism evidence="1 2">
    <name type="scientific">Musa troglodytarum</name>
    <name type="common">fe'i banana</name>
    <dbReference type="NCBI Taxonomy" id="320322"/>
    <lineage>
        <taxon>Eukaryota</taxon>
        <taxon>Viridiplantae</taxon>
        <taxon>Streptophyta</taxon>
        <taxon>Embryophyta</taxon>
        <taxon>Tracheophyta</taxon>
        <taxon>Spermatophyta</taxon>
        <taxon>Magnoliopsida</taxon>
        <taxon>Liliopsida</taxon>
        <taxon>Zingiberales</taxon>
        <taxon>Musaceae</taxon>
        <taxon>Musa</taxon>
    </lineage>
</organism>
<keyword evidence="1" id="KW-0472">Membrane</keyword>
<dbReference type="EMBL" id="CP097506">
    <property type="protein sequence ID" value="URD97667.1"/>
    <property type="molecule type" value="Genomic_DNA"/>
</dbReference>
<gene>
    <name evidence="1" type="ORF">MUK42_28838</name>
</gene>